<comment type="caution">
    <text evidence="1">The sequence shown here is derived from an EMBL/GenBank/DDBJ whole genome shotgun (WGS) entry which is preliminary data.</text>
</comment>
<organism evidence="1 2">
    <name type="scientific">Xanthomonas campestris pv. translucens</name>
    <dbReference type="NCBI Taxonomy" id="343"/>
    <lineage>
        <taxon>Bacteria</taxon>
        <taxon>Pseudomonadati</taxon>
        <taxon>Pseudomonadota</taxon>
        <taxon>Gammaproteobacteria</taxon>
        <taxon>Lysobacterales</taxon>
        <taxon>Lysobacteraceae</taxon>
        <taxon>Xanthomonas</taxon>
        <taxon>Xanthomonas translucens group</taxon>
    </lineage>
</organism>
<dbReference type="OrthoDB" id="5999476at2"/>
<dbReference type="Proteomes" id="UP000055854">
    <property type="component" value="Unassembled WGS sequence"/>
</dbReference>
<gene>
    <name evidence="1" type="ORF">ATB53_00275</name>
</gene>
<sequence length="142" mass="15996">MQPDTMSEYVRRRLERWGEVFALARDCEYLGHASKNLLQVLIDHRGEMPSRSIGFKPLEVDAEAQQIEDAVFEIARHAPALGWVLRAYYCGQGRRKIERWETANLLLTTAGLAAVSQPSYLDMARRGTERVHGVLLGTAKAA</sequence>
<accession>A0A125PWQ4</accession>
<evidence type="ECO:0000313" key="1">
    <source>
        <dbReference type="EMBL" id="KWV17150.1"/>
    </source>
</evidence>
<reference evidence="1 2" key="1">
    <citation type="submission" date="2015-11" db="EMBL/GenBank/DDBJ databases">
        <title>Long Read and Single Molecule DNA Sequencing Simplifies Genome Assembly and TAL Effector Gene Analysis of Xanthomonas translucens.</title>
        <authorList>
            <person name="Peng Z."/>
            <person name="Hu Y."/>
            <person name="Xie J."/>
            <person name="Potnis N."/>
            <person name="Akhunova A."/>
            <person name="Jones J."/>
            <person name="Liu Z."/>
            <person name="White F."/>
            <person name="Liu S."/>
        </authorList>
    </citation>
    <scope>NUCLEOTIDE SEQUENCE [LARGE SCALE GENOMIC DNA]</scope>
    <source>
        <strain evidence="1 2">B1</strain>
    </source>
</reference>
<proteinExistence type="predicted"/>
<name>A0A125PWQ4_XANCT</name>
<dbReference type="AlphaFoldDB" id="A0A125PWQ4"/>
<protein>
    <submittedName>
        <fullName evidence="1">Uncharacterized protein</fullName>
    </submittedName>
</protein>
<dbReference type="RefSeq" id="WP_060747619.1">
    <property type="nucleotide sequence ID" value="NZ_LNTA01000001.1"/>
</dbReference>
<dbReference type="EMBL" id="LNTA01000001">
    <property type="protein sequence ID" value="KWV17150.1"/>
    <property type="molecule type" value="Genomic_DNA"/>
</dbReference>
<evidence type="ECO:0000313" key="2">
    <source>
        <dbReference type="Proteomes" id="UP000055854"/>
    </source>
</evidence>